<feature type="coiled-coil region" evidence="1">
    <location>
        <begin position="17"/>
        <end position="92"/>
    </location>
</feature>
<reference evidence="2 3" key="1">
    <citation type="submission" date="2017-12" db="EMBL/GenBank/DDBJ databases">
        <title>Comparative genomics of Botrytis spp.</title>
        <authorList>
            <person name="Valero-Jimenez C.A."/>
            <person name="Tapia P."/>
            <person name="Veloso J."/>
            <person name="Silva-Moreno E."/>
            <person name="Staats M."/>
            <person name="Valdes J.H."/>
            <person name="Van Kan J.A.L."/>
        </authorList>
    </citation>
    <scope>NUCLEOTIDE SEQUENCE [LARGE SCALE GENOMIC DNA]</scope>
    <source>
        <strain evidence="2 3">MUCL2120</strain>
    </source>
</reference>
<protein>
    <submittedName>
        <fullName evidence="2">Uncharacterized protein</fullName>
    </submittedName>
</protein>
<accession>A0A4Z1ILD2</accession>
<keyword evidence="1" id="KW-0175">Coiled coil</keyword>
<name>A0A4Z1ILD2_9HELO</name>
<dbReference type="Proteomes" id="UP000297452">
    <property type="component" value="Unassembled WGS sequence"/>
</dbReference>
<dbReference type="AlphaFoldDB" id="A0A4Z1ILD2"/>
<proteinExistence type="predicted"/>
<evidence type="ECO:0000256" key="1">
    <source>
        <dbReference type="SAM" id="Coils"/>
    </source>
</evidence>
<sequence length="193" mass="21968">MIYMELDTRASSTNDVKDTAVEALEKEKKKTKDLEKALEVERRLREITESTLTHERKLTGEGEEAPLARKALAELREERKVLEEVDEELLNGRTQSRSVADVSSAKKRRLNPTLEELGLERKSLKFEGGKCGQCFKDIRSQDADGPCRYHPGSKTLLPRALPKLVEQHGERCYQGKSVDEMLAIYGASHWLRD</sequence>
<organism evidence="2 3">
    <name type="scientific">Botryotinia narcissicola</name>
    <dbReference type="NCBI Taxonomy" id="278944"/>
    <lineage>
        <taxon>Eukaryota</taxon>
        <taxon>Fungi</taxon>
        <taxon>Dikarya</taxon>
        <taxon>Ascomycota</taxon>
        <taxon>Pezizomycotina</taxon>
        <taxon>Leotiomycetes</taxon>
        <taxon>Helotiales</taxon>
        <taxon>Sclerotiniaceae</taxon>
        <taxon>Botryotinia</taxon>
    </lineage>
</organism>
<comment type="caution">
    <text evidence="2">The sequence shown here is derived from an EMBL/GenBank/DDBJ whole genome shotgun (WGS) entry which is preliminary data.</text>
</comment>
<dbReference type="OrthoDB" id="3547079at2759"/>
<dbReference type="EMBL" id="PQXJ01000118">
    <property type="protein sequence ID" value="TGO62135.1"/>
    <property type="molecule type" value="Genomic_DNA"/>
</dbReference>
<gene>
    <name evidence="2" type="ORF">BOTNAR_0118g00120</name>
</gene>
<evidence type="ECO:0000313" key="2">
    <source>
        <dbReference type="EMBL" id="TGO62135.1"/>
    </source>
</evidence>
<evidence type="ECO:0000313" key="3">
    <source>
        <dbReference type="Proteomes" id="UP000297452"/>
    </source>
</evidence>
<keyword evidence="3" id="KW-1185">Reference proteome</keyword>